<evidence type="ECO:0000313" key="1">
    <source>
        <dbReference type="EMBL" id="STO72536.1"/>
    </source>
</evidence>
<organism evidence="1 2">
    <name type="scientific">Avibacterium paragallinarum</name>
    <name type="common">Haemophilus gallinarum</name>
    <dbReference type="NCBI Taxonomy" id="728"/>
    <lineage>
        <taxon>Bacteria</taxon>
        <taxon>Pseudomonadati</taxon>
        <taxon>Pseudomonadota</taxon>
        <taxon>Gammaproteobacteria</taxon>
        <taxon>Pasteurellales</taxon>
        <taxon>Pasteurellaceae</taxon>
        <taxon>Avibacterium</taxon>
    </lineage>
</organism>
<dbReference type="Proteomes" id="UP000254465">
    <property type="component" value="Unassembled WGS sequence"/>
</dbReference>
<evidence type="ECO:0000313" key="2">
    <source>
        <dbReference type="Proteomes" id="UP000254465"/>
    </source>
</evidence>
<gene>
    <name evidence="1" type="ORF">NCTC11296_02464</name>
</gene>
<dbReference type="EMBL" id="UGHK01000002">
    <property type="protein sequence ID" value="STO72536.1"/>
    <property type="molecule type" value="Genomic_DNA"/>
</dbReference>
<proteinExistence type="predicted"/>
<dbReference type="Gene3D" id="1.10.10.800">
    <property type="match status" value="1"/>
</dbReference>
<accession>A0A377IB92</accession>
<reference evidence="1 2" key="1">
    <citation type="submission" date="2018-06" db="EMBL/GenBank/DDBJ databases">
        <authorList>
            <consortium name="Pathogen Informatics"/>
            <person name="Doyle S."/>
        </authorList>
    </citation>
    <scope>NUCLEOTIDE SEQUENCE [LARGE SCALE GENOMIC DNA]</scope>
    <source>
        <strain evidence="1 2">NCTC11296</strain>
    </source>
</reference>
<name>A0A377IB92_AVIPA</name>
<dbReference type="AlphaFoldDB" id="A0A377IB92"/>
<sequence length="101" mass="11382">MYDMSRSIGWGVGDQKNGYTPEQRQIVKTYLNNLRWADAESGERAIGLHEVVLDPNNNVVPIQQGLPDELPANANPVLAQFHNFYKTQRGYHPRSINSTTA</sequence>
<protein>
    <submittedName>
        <fullName evidence="1">Uncharacterized conserved protein</fullName>
    </submittedName>
</protein>